<accession>A0ABS4JMD4</accession>
<keyword evidence="1" id="KW-0812">Transmembrane</keyword>
<organism evidence="2 3">
    <name type="scientific">Paenibacillus shirakamiensis</name>
    <dbReference type="NCBI Taxonomy" id="1265935"/>
    <lineage>
        <taxon>Bacteria</taxon>
        <taxon>Bacillati</taxon>
        <taxon>Bacillota</taxon>
        <taxon>Bacilli</taxon>
        <taxon>Bacillales</taxon>
        <taxon>Paenibacillaceae</taxon>
        <taxon>Paenibacillus</taxon>
    </lineage>
</organism>
<sequence>MALVYGCIIIVAIGIMGATFWVTKYAYSKKWDNPED</sequence>
<name>A0ABS4JMD4_9BACL</name>
<gene>
    <name evidence="2" type="ORF">J2Z69_002820</name>
</gene>
<protein>
    <recommendedName>
        <fullName evidence="4">YtzI protein</fullName>
    </recommendedName>
</protein>
<keyword evidence="1" id="KW-0472">Membrane</keyword>
<feature type="transmembrane region" description="Helical" evidence="1">
    <location>
        <begin position="7"/>
        <end position="27"/>
    </location>
</feature>
<evidence type="ECO:0008006" key="4">
    <source>
        <dbReference type="Google" id="ProtNLM"/>
    </source>
</evidence>
<evidence type="ECO:0000313" key="3">
    <source>
        <dbReference type="Proteomes" id="UP001519288"/>
    </source>
</evidence>
<evidence type="ECO:0000313" key="2">
    <source>
        <dbReference type="EMBL" id="MBP2001764.1"/>
    </source>
</evidence>
<comment type="caution">
    <text evidence="2">The sequence shown here is derived from an EMBL/GenBank/DDBJ whole genome shotgun (WGS) entry which is preliminary data.</text>
</comment>
<dbReference type="EMBL" id="JAGGLD010000005">
    <property type="protein sequence ID" value="MBP2001764.1"/>
    <property type="molecule type" value="Genomic_DNA"/>
</dbReference>
<keyword evidence="3" id="KW-1185">Reference proteome</keyword>
<evidence type="ECO:0000256" key="1">
    <source>
        <dbReference type="SAM" id="Phobius"/>
    </source>
</evidence>
<reference evidence="2 3" key="1">
    <citation type="submission" date="2021-03" db="EMBL/GenBank/DDBJ databases">
        <title>Genomic Encyclopedia of Type Strains, Phase IV (KMG-IV): sequencing the most valuable type-strain genomes for metagenomic binning, comparative biology and taxonomic classification.</title>
        <authorList>
            <person name="Goeker M."/>
        </authorList>
    </citation>
    <scope>NUCLEOTIDE SEQUENCE [LARGE SCALE GENOMIC DNA]</scope>
    <source>
        <strain evidence="2 3">DSM 26806</strain>
    </source>
</reference>
<dbReference type="Proteomes" id="UP001519288">
    <property type="component" value="Unassembled WGS sequence"/>
</dbReference>
<keyword evidence="1" id="KW-1133">Transmembrane helix</keyword>
<proteinExistence type="predicted"/>